<dbReference type="UniPathway" id="UPA00143"/>
<evidence type="ECO:0000256" key="2">
    <source>
        <dbReference type="ARBA" id="ARBA00004906"/>
    </source>
</evidence>
<dbReference type="GO" id="GO:0016567">
    <property type="term" value="P:protein ubiquitination"/>
    <property type="evidence" value="ECO:0007669"/>
    <property type="project" value="UniProtKB-UniPathway"/>
</dbReference>
<dbReference type="InterPro" id="IPR036537">
    <property type="entry name" value="Adaptor_Cbl_N_dom_sf"/>
</dbReference>
<dbReference type="AlphaFoldDB" id="A0A2I0W7U3"/>
<proteinExistence type="predicted"/>
<dbReference type="Proteomes" id="UP000233837">
    <property type="component" value="Unassembled WGS sequence"/>
</dbReference>
<dbReference type="Gene3D" id="3.30.40.10">
    <property type="entry name" value="Zinc/RING finger domain, C3HC4 (zinc finger)"/>
    <property type="match status" value="1"/>
</dbReference>
<dbReference type="EMBL" id="KZ502868">
    <property type="protein sequence ID" value="PKU71737.1"/>
    <property type="molecule type" value="Genomic_DNA"/>
</dbReference>
<dbReference type="FunFam" id="3.30.40.10:FF:000442">
    <property type="entry name" value="RING-type E3 ubiquitin transferase"/>
    <property type="match status" value="1"/>
</dbReference>
<comment type="catalytic activity">
    <reaction evidence="1">
        <text>S-ubiquitinyl-[E2 ubiquitin-conjugating enzyme]-L-cysteine + [acceptor protein]-L-lysine = [E2 ubiquitin-conjugating enzyme]-L-cysteine + N(6)-ubiquitinyl-[acceptor protein]-L-lysine.</text>
        <dbReference type="EC" id="2.3.2.27"/>
    </reaction>
</comment>
<dbReference type="PANTHER" id="PTHR23315">
    <property type="entry name" value="U BOX DOMAIN-CONTAINING"/>
    <property type="match status" value="1"/>
</dbReference>
<dbReference type="CDD" id="cd16664">
    <property type="entry name" value="RING-Ubox_PUB"/>
    <property type="match status" value="1"/>
</dbReference>
<evidence type="ECO:0000313" key="10">
    <source>
        <dbReference type="Proteomes" id="UP000233837"/>
    </source>
</evidence>
<dbReference type="EC" id="2.3.2.27" evidence="3"/>
<dbReference type="SMART" id="SM00185">
    <property type="entry name" value="ARM"/>
    <property type="match status" value="4"/>
</dbReference>
<keyword evidence="6" id="KW-0833">Ubl conjugation pathway</keyword>
<keyword evidence="10" id="KW-1185">Reference proteome</keyword>
<evidence type="ECO:0000256" key="6">
    <source>
        <dbReference type="ARBA" id="ARBA00022786"/>
    </source>
</evidence>
<dbReference type="Pfam" id="PF04564">
    <property type="entry name" value="U-box"/>
    <property type="match status" value="1"/>
</dbReference>
<evidence type="ECO:0000256" key="3">
    <source>
        <dbReference type="ARBA" id="ARBA00012483"/>
    </source>
</evidence>
<dbReference type="Pfam" id="PF25598">
    <property type="entry name" value="ARM_PUB"/>
    <property type="match status" value="1"/>
</dbReference>
<organism evidence="9 10">
    <name type="scientific">Dendrobium catenatum</name>
    <dbReference type="NCBI Taxonomy" id="906689"/>
    <lineage>
        <taxon>Eukaryota</taxon>
        <taxon>Viridiplantae</taxon>
        <taxon>Streptophyta</taxon>
        <taxon>Embryophyta</taxon>
        <taxon>Tracheophyta</taxon>
        <taxon>Spermatophyta</taxon>
        <taxon>Magnoliopsida</taxon>
        <taxon>Liliopsida</taxon>
        <taxon>Asparagales</taxon>
        <taxon>Orchidaceae</taxon>
        <taxon>Epidendroideae</taxon>
        <taxon>Malaxideae</taxon>
        <taxon>Dendrobiinae</taxon>
        <taxon>Dendrobium</taxon>
    </lineage>
</organism>
<feature type="domain" description="U-box" evidence="8">
    <location>
        <begin position="397"/>
        <end position="471"/>
    </location>
</feature>
<dbReference type="SMART" id="SM00504">
    <property type="entry name" value="Ubox"/>
    <property type="match status" value="1"/>
</dbReference>
<reference evidence="9 10" key="2">
    <citation type="journal article" date="2017" name="Nature">
        <title>The Apostasia genome and the evolution of orchids.</title>
        <authorList>
            <person name="Zhang G.Q."/>
            <person name="Liu K.W."/>
            <person name="Li Z."/>
            <person name="Lohaus R."/>
            <person name="Hsiao Y.Y."/>
            <person name="Niu S.C."/>
            <person name="Wang J.Y."/>
            <person name="Lin Y.C."/>
            <person name="Xu Q."/>
            <person name="Chen L.J."/>
            <person name="Yoshida K."/>
            <person name="Fujiwara S."/>
            <person name="Wang Z.W."/>
            <person name="Zhang Y.Q."/>
            <person name="Mitsuda N."/>
            <person name="Wang M."/>
            <person name="Liu G.H."/>
            <person name="Pecoraro L."/>
            <person name="Huang H.X."/>
            <person name="Xiao X.J."/>
            <person name="Lin M."/>
            <person name="Wu X.Y."/>
            <person name="Wu W.L."/>
            <person name="Chen Y.Y."/>
            <person name="Chang S.B."/>
            <person name="Sakamoto S."/>
            <person name="Ohme-Takagi M."/>
            <person name="Yagi M."/>
            <person name="Zeng S.J."/>
            <person name="Shen C.Y."/>
            <person name="Yeh C.M."/>
            <person name="Luo Y.B."/>
            <person name="Tsai W.C."/>
            <person name="Van de Peer Y."/>
            <person name="Liu Z.J."/>
        </authorList>
    </citation>
    <scope>NUCLEOTIDE SEQUENCE [LARGE SCALE GENOMIC DNA]</scope>
    <source>
        <tissue evidence="9">The whole plant</tissue>
    </source>
</reference>
<dbReference type="PROSITE" id="PS51698">
    <property type="entry name" value="U_BOX"/>
    <property type="match status" value="1"/>
</dbReference>
<dbReference type="InterPro" id="IPR003613">
    <property type="entry name" value="Ubox_domain"/>
</dbReference>
<dbReference type="InterPro" id="IPR000225">
    <property type="entry name" value="Armadillo"/>
</dbReference>
<dbReference type="Gene3D" id="1.25.10.10">
    <property type="entry name" value="Leucine-rich Repeat Variant"/>
    <property type="match status" value="1"/>
</dbReference>
<keyword evidence="5" id="KW-0677">Repeat</keyword>
<sequence length="819" mass="89880">MTDSNFIPVKEYDNHGLFRADYRFIQLDSIFSPKSHGPPTQVLDDHFSLVAPIVATLNEPNHTARKNPPRGTGPADSHLILGSIISTPRLRQFWPFPIFALFKRCRPISKFKKFTPAMAVAVANVMRKPPPPSAFFTPAGLSDLSFLKLLAAMAGDIVSADSGEMPRYQRRNARCLVRRIRTLVVLIEFLIETRRPLPSSAVLCFKELYIVVHRARILLEYCLQSSRLWLLLRNREIAGYFQDLEREISTLLDVLPLSDFCLTADVREHVELLRRQVGSSRIYVDYEDEELWIQVLSFLEEFGKGRIPDVSDLKSTFTDRIGMMEARDFESEIEFLQNQINSHEGAVDTEADLATIGGVIAVVRYSRFSLFGAQEVKESNKRTTRRPPPLPVRDISALPKDFCCPISLELMRDPVVVPTGQTYDRHFITQWIAGGHQTCPNSGQNLGNAVLIPNCAIRSLISHWCAANGVANNSPATGSISASASTASKAALEANRATICILVHHLSTGDNASKATAARELRMLAKIGKENRAMIGAEEQAISFLNLLLRSQNPTAQENAVTALLNLSINDANKTRIITQPGCLRSIIRVLRFGLTPESKENAAATLFSLSSIQEYKKRVVEEPGGVEALVWLLKRGRLRGKRDAVVALFNLSTHPESWERMVGSGAVDALVGAVVEEDGVAEEAAGALALLARQRVVAVMLGWEEGAVAGLAGVMRVGSERGRENAAAALHEICRRGGAEVAERVARVPGVARVVQTVAVEGTKRARRKAAALARLLQRREWGPMPLPAPASGWRGAGWGVETTTGEMSPVAVPVAVL</sequence>
<protein>
    <recommendedName>
        <fullName evidence="3">RING-type E3 ubiquitin transferase</fullName>
        <ecNumber evidence="3">2.3.2.27</ecNumber>
    </recommendedName>
</protein>
<dbReference type="InterPro" id="IPR059179">
    <property type="entry name" value="MLKL-like_MCAfunc"/>
</dbReference>
<evidence type="ECO:0000256" key="1">
    <source>
        <dbReference type="ARBA" id="ARBA00000900"/>
    </source>
</evidence>
<gene>
    <name evidence="9" type="primary">PUB17</name>
    <name evidence="9" type="ORF">MA16_Dca027202</name>
</gene>
<dbReference type="SUPFAM" id="SSF48371">
    <property type="entry name" value="ARM repeat"/>
    <property type="match status" value="1"/>
</dbReference>
<keyword evidence="4" id="KW-0808">Transferase</keyword>
<evidence type="ECO:0000256" key="4">
    <source>
        <dbReference type="ARBA" id="ARBA00022679"/>
    </source>
</evidence>
<dbReference type="InterPro" id="IPR013083">
    <property type="entry name" value="Znf_RING/FYVE/PHD"/>
</dbReference>
<name>A0A2I0W7U3_9ASPA</name>
<feature type="repeat" description="ARM" evidence="7">
    <location>
        <begin position="540"/>
        <end position="582"/>
    </location>
</feature>
<dbReference type="InterPro" id="IPR045210">
    <property type="entry name" value="RING-Ubox_PUB"/>
</dbReference>
<dbReference type="GO" id="GO:0007166">
    <property type="term" value="P:cell surface receptor signaling pathway"/>
    <property type="evidence" value="ECO:0007669"/>
    <property type="project" value="InterPro"/>
</dbReference>
<dbReference type="PROSITE" id="PS50176">
    <property type="entry name" value="ARM_REPEAT"/>
    <property type="match status" value="2"/>
</dbReference>
<dbReference type="Pfam" id="PF25368">
    <property type="entry name" value="PUB10_N"/>
    <property type="match status" value="1"/>
</dbReference>
<dbReference type="InterPro" id="IPR057623">
    <property type="entry name" value="PUB12-19-like_N"/>
</dbReference>
<evidence type="ECO:0000256" key="7">
    <source>
        <dbReference type="PROSITE-ProRule" id="PRU00259"/>
    </source>
</evidence>
<evidence type="ECO:0000256" key="5">
    <source>
        <dbReference type="ARBA" id="ARBA00022737"/>
    </source>
</evidence>
<evidence type="ECO:0000259" key="8">
    <source>
        <dbReference type="PROSITE" id="PS51698"/>
    </source>
</evidence>
<reference evidence="9 10" key="1">
    <citation type="journal article" date="2016" name="Sci. Rep.">
        <title>The Dendrobium catenatum Lindl. genome sequence provides insights into polysaccharide synthase, floral development and adaptive evolution.</title>
        <authorList>
            <person name="Zhang G.Q."/>
            <person name="Xu Q."/>
            <person name="Bian C."/>
            <person name="Tsai W.C."/>
            <person name="Yeh C.M."/>
            <person name="Liu K.W."/>
            <person name="Yoshida K."/>
            <person name="Zhang L.S."/>
            <person name="Chang S.B."/>
            <person name="Chen F."/>
            <person name="Shi Y."/>
            <person name="Su Y.Y."/>
            <person name="Zhang Y.Q."/>
            <person name="Chen L.J."/>
            <person name="Yin Y."/>
            <person name="Lin M."/>
            <person name="Huang H."/>
            <person name="Deng H."/>
            <person name="Wang Z.W."/>
            <person name="Zhu S.L."/>
            <person name="Zhao X."/>
            <person name="Deng C."/>
            <person name="Niu S.C."/>
            <person name="Huang J."/>
            <person name="Wang M."/>
            <person name="Liu G.H."/>
            <person name="Yang H.J."/>
            <person name="Xiao X.J."/>
            <person name="Hsiao Y.Y."/>
            <person name="Wu W.L."/>
            <person name="Chen Y.Y."/>
            <person name="Mitsuda N."/>
            <person name="Ohme-Takagi M."/>
            <person name="Luo Y.B."/>
            <person name="Van de Peer Y."/>
            <person name="Liu Z.J."/>
        </authorList>
    </citation>
    <scope>NUCLEOTIDE SEQUENCE [LARGE SCALE GENOMIC DNA]</scope>
    <source>
        <tissue evidence="9">The whole plant</tissue>
    </source>
</reference>
<dbReference type="SUPFAM" id="SSF57850">
    <property type="entry name" value="RING/U-box"/>
    <property type="match status" value="1"/>
</dbReference>
<dbReference type="InterPro" id="IPR011989">
    <property type="entry name" value="ARM-like"/>
</dbReference>
<dbReference type="Gene3D" id="1.20.930.20">
    <property type="entry name" value="Adaptor protein Cbl, N-terminal domain"/>
    <property type="match status" value="1"/>
</dbReference>
<accession>A0A2I0W7U3</accession>
<dbReference type="InterPro" id="IPR016024">
    <property type="entry name" value="ARM-type_fold"/>
</dbReference>
<dbReference type="InterPro" id="IPR058678">
    <property type="entry name" value="ARM_PUB"/>
</dbReference>
<comment type="pathway">
    <text evidence="2">Protein modification; protein ubiquitination.</text>
</comment>
<evidence type="ECO:0000313" key="9">
    <source>
        <dbReference type="EMBL" id="PKU71737.1"/>
    </source>
</evidence>
<feature type="repeat" description="ARM" evidence="7">
    <location>
        <begin position="625"/>
        <end position="667"/>
    </location>
</feature>
<dbReference type="GO" id="GO:0061630">
    <property type="term" value="F:ubiquitin protein ligase activity"/>
    <property type="evidence" value="ECO:0007669"/>
    <property type="project" value="UniProtKB-EC"/>
</dbReference>
<dbReference type="CDD" id="cd21037">
    <property type="entry name" value="MLKL_NTD"/>
    <property type="match status" value="1"/>
</dbReference>
<dbReference type="PANTHER" id="PTHR23315:SF266">
    <property type="entry name" value="U-BOX DOMAIN-CONTAINING PROTEIN 17"/>
    <property type="match status" value="1"/>
</dbReference>